<name>K9AH42_9STAP</name>
<keyword evidence="4" id="KW-1185">Reference proteome</keyword>
<dbReference type="PATRIC" id="fig|1229783.3.peg.1839"/>
<protein>
    <submittedName>
        <fullName evidence="3">Uncharacterized protein</fullName>
    </submittedName>
</protein>
<accession>K9AH42</accession>
<evidence type="ECO:0000256" key="2">
    <source>
        <dbReference type="SAM" id="SignalP"/>
    </source>
</evidence>
<dbReference type="RefSeq" id="WP_009384174.1">
    <property type="nucleotide sequence ID" value="NZ_AMSQ01000016.1"/>
</dbReference>
<gene>
    <name evidence="3" type="ORF">C273_09156</name>
</gene>
<dbReference type="Proteomes" id="UP000009885">
    <property type="component" value="Unassembled WGS sequence"/>
</dbReference>
<comment type="caution">
    <text evidence="3">The sequence shown here is derived from an EMBL/GenBank/DDBJ whole genome shotgun (WGS) entry which is preliminary data.</text>
</comment>
<dbReference type="EMBL" id="AMSQ01000016">
    <property type="protein sequence ID" value="EKU46604.1"/>
    <property type="molecule type" value="Genomic_DNA"/>
</dbReference>
<organism evidence="3 4">
    <name type="scientific">Staphylococcus massiliensis S46</name>
    <dbReference type="NCBI Taxonomy" id="1229783"/>
    <lineage>
        <taxon>Bacteria</taxon>
        <taxon>Bacillati</taxon>
        <taxon>Bacillota</taxon>
        <taxon>Bacilli</taxon>
        <taxon>Bacillales</taxon>
        <taxon>Staphylococcaceae</taxon>
        <taxon>Staphylococcus</taxon>
    </lineage>
</organism>
<feature type="signal peptide" evidence="2">
    <location>
        <begin position="1"/>
        <end position="29"/>
    </location>
</feature>
<keyword evidence="2" id="KW-0732">Signal</keyword>
<feature type="chain" id="PRO_5003923931" evidence="2">
    <location>
        <begin position="30"/>
        <end position="155"/>
    </location>
</feature>
<sequence>MKLKALSSLIFSVIIAGMFFLMSNSSAQAAELPYADSINELKSSVSDHQVVQHIDSAVNSNQQRVELVRLTNSVDQGQPTDNYSVKQSTNFQTQISEQQNASGQVSQQATHNKANPTNLNKTGQANPSQQQAVNHYGDNETAVTSVNVTNNNYYY</sequence>
<evidence type="ECO:0000256" key="1">
    <source>
        <dbReference type="SAM" id="MobiDB-lite"/>
    </source>
</evidence>
<dbReference type="AlphaFoldDB" id="K9AH42"/>
<evidence type="ECO:0000313" key="4">
    <source>
        <dbReference type="Proteomes" id="UP000009885"/>
    </source>
</evidence>
<evidence type="ECO:0000313" key="3">
    <source>
        <dbReference type="EMBL" id="EKU46604.1"/>
    </source>
</evidence>
<feature type="region of interest" description="Disordered" evidence="1">
    <location>
        <begin position="98"/>
        <end position="129"/>
    </location>
</feature>
<reference evidence="3 4" key="1">
    <citation type="journal article" date="2013" name="Genome Announc.">
        <title>Genome Sequence of Staphylococcus massiliensis Strain S46, Isolated from the Surface of Healthy Human Skin.</title>
        <authorList>
            <person name="Srivastav R."/>
            <person name="Singh A."/>
            <person name="Jangir P.K."/>
            <person name="Kumari C."/>
            <person name="Muduli S."/>
            <person name="Sharma R."/>
        </authorList>
    </citation>
    <scope>NUCLEOTIDE SEQUENCE [LARGE SCALE GENOMIC DNA]</scope>
    <source>
        <strain evidence="3 4">S46</strain>
    </source>
</reference>
<proteinExistence type="predicted"/>